<proteinExistence type="predicted"/>
<dbReference type="Proteomes" id="UP000220752">
    <property type="component" value="Unassembled WGS sequence"/>
</dbReference>
<reference evidence="2 3" key="1">
    <citation type="journal article" date="2017" name="Front. Microbiol.">
        <title>New Insights into the Diversity of the Genus Faecalibacterium.</title>
        <authorList>
            <person name="Benevides L."/>
            <person name="Burman S."/>
            <person name="Martin R."/>
            <person name="Robert V."/>
            <person name="Thomas M."/>
            <person name="Miquel S."/>
            <person name="Chain F."/>
            <person name="Sokol H."/>
            <person name="Bermudez-Humaran L.G."/>
            <person name="Morrison M."/>
            <person name="Langella P."/>
            <person name="Azevedo V.A."/>
            <person name="Chatel J.M."/>
            <person name="Soares S."/>
        </authorList>
    </citation>
    <scope>NUCLEOTIDE SEQUENCE [LARGE SCALE GENOMIC DNA]</scope>
    <source>
        <strain evidence="3">CNCM I-4540</strain>
    </source>
</reference>
<dbReference type="EMBL" id="NMTQ01000037">
    <property type="protein sequence ID" value="PDX57426.1"/>
    <property type="molecule type" value="Genomic_DNA"/>
</dbReference>
<evidence type="ECO:0008006" key="4">
    <source>
        <dbReference type="Google" id="ProtNLM"/>
    </source>
</evidence>
<protein>
    <recommendedName>
        <fullName evidence="4">Phage protein</fullName>
    </recommendedName>
</protein>
<gene>
    <name evidence="2" type="ORF">CGS46_12950</name>
</gene>
<keyword evidence="3" id="KW-1185">Reference proteome</keyword>
<comment type="caution">
    <text evidence="2">The sequence shown here is derived from an EMBL/GenBank/DDBJ whole genome shotgun (WGS) entry which is preliminary data.</text>
</comment>
<sequence>MNLYEISATLENGAVHKTKIYEINQERALNRASKFALQFDATGCAKKTVQLIQKNAGVPKETERAFLNEIKEILEGLGENSYCAMAFEGCVEDAEENINNDFAVSMKGRWESEKKAHEETREGLIGKLNDRIKRVAELEAEVQKAHQMEGQARKKAAEDKIALEKAREKILPDNVATELTIMLRKQADEAAKEALYYADRMAAEVENSVPVGASNSAKNFRKYRKAQVDALRLLGALGNIGGSENDD</sequence>
<evidence type="ECO:0000256" key="1">
    <source>
        <dbReference type="SAM" id="Coils"/>
    </source>
</evidence>
<keyword evidence="1" id="KW-0175">Coiled coil</keyword>
<feature type="coiled-coil region" evidence="1">
    <location>
        <begin position="128"/>
        <end position="155"/>
    </location>
</feature>
<accession>A0A2A6Z7R3</accession>
<name>A0A2A6Z7R3_9FIRM</name>
<dbReference type="AlphaFoldDB" id="A0A2A6Z7R3"/>
<evidence type="ECO:0000313" key="3">
    <source>
        <dbReference type="Proteomes" id="UP000220752"/>
    </source>
</evidence>
<organism evidence="2 3">
    <name type="scientific">Faecalibacterium langellae</name>
    <dbReference type="NCBI Taxonomy" id="3435293"/>
    <lineage>
        <taxon>Bacteria</taxon>
        <taxon>Bacillati</taxon>
        <taxon>Bacillota</taxon>
        <taxon>Clostridia</taxon>
        <taxon>Eubacteriales</taxon>
        <taxon>Oscillospiraceae</taxon>
        <taxon>Faecalibacterium</taxon>
    </lineage>
</organism>
<evidence type="ECO:0000313" key="2">
    <source>
        <dbReference type="EMBL" id="PDX57426.1"/>
    </source>
</evidence>